<comment type="similarity">
    <text evidence="7">Belongs to the TonB-dependent receptor family.</text>
</comment>
<keyword evidence="3 7" id="KW-1134">Transmembrane beta strand</keyword>
<dbReference type="Gene3D" id="2.170.130.10">
    <property type="entry name" value="TonB-dependent receptor, plug domain"/>
    <property type="match status" value="1"/>
</dbReference>
<keyword evidence="6 7" id="KW-0998">Cell outer membrane</keyword>
<dbReference type="Pfam" id="PF13715">
    <property type="entry name" value="CarbopepD_reg_2"/>
    <property type="match status" value="1"/>
</dbReference>
<organism evidence="10 11">
    <name type="scientific">Flavobacterium cellulosilyticum</name>
    <dbReference type="NCBI Taxonomy" id="2541731"/>
    <lineage>
        <taxon>Bacteria</taxon>
        <taxon>Pseudomonadati</taxon>
        <taxon>Bacteroidota</taxon>
        <taxon>Flavobacteriia</taxon>
        <taxon>Flavobacteriales</taxon>
        <taxon>Flavobacteriaceae</taxon>
        <taxon>Flavobacterium</taxon>
    </lineage>
</organism>
<dbReference type="Gene3D" id="2.40.170.20">
    <property type="entry name" value="TonB-dependent receptor, beta-barrel domain"/>
    <property type="match status" value="1"/>
</dbReference>
<dbReference type="RefSeq" id="WP_132005055.1">
    <property type="nucleotide sequence ID" value="NZ_SMFK01000005.1"/>
</dbReference>
<keyword evidence="5 7" id="KW-0472">Membrane</keyword>
<comment type="subcellular location">
    <subcellularLocation>
        <location evidence="1 7">Cell outer membrane</location>
        <topology evidence="1 7">Multi-pass membrane protein</topology>
    </subcellularLocation>
</comment>
<keyword evidence="8" id="KW-0732">Signal</keyword>
<reference evidence="10 11" key="1">
    <citation type="submission" date="2019-03" db="EMBL/GenBank/DDBJ databases">
        <title>Flavobacterium AR-3-4 sp. nov. isolated from arctic soil.</title>
        <authorList>
            <person name="Chaudhary D.K."/>
        </authorList>
    </citation>
    <scope>NUCLEOTIDE SEQUENCE [LARGE SCALE GENOMIC DNA]</scope>
    <source>
        <strain evidence="10 11">AR-3-4</strain>
    </source>
</reference>
<evidence type="ECO:0000256" key="5">
    <source>
        <dbReference type="ARBA" id="ARBA00023136"/>
    </source>
</evidence>
<evidence type="ECO:0000313" key="11">
    <source>
        <dbReference type="Proteomes" id="UP000295479"/>
    </source>
</evidence>
<sequence length="789" mass="88316">MNLKLILLCLIGFVLSIQAQNPVNQSVSTGSGIIIGKIIDKKSNSPLSYVNVIVKLDNKIITGVITTDKGTFAIKNLALKNYSVEIQYIGYKTILKKVALSEENKSVDLNTIAIEEDATQLSEVEIVQERSIIEQKTDRKVINVGKDLLSAGATAAEILNNIPSVSIDQQTNEISLRGNSNVRILIDGKPSTISAAQLLQQIPSSSIKQIELITNPSAKYNPEGMSGMINIVLNKNSKVGFNGNLNGGITQGKTPKFNGSTDMNYRNGKFNLFGNYGLNSGKQTRNGFVQFLTPGQENNQSFNFDNRNTSNLLKMGFDFYLNDTNTFSIYTIQNSSFNKGNSLTSIVYPDPNKNIQQFSNNQKDNYNHTYNLNYKKKFKKEGHTLEFEANYSLGDNTENIVYSGFNNRINDTPNSNNSTLINLDYTNPLSETSKLELGLESRLEKTNNNFLENNVLNSNFNYDRKIYSGYATYSKQIGKWNLQAGARMEDYLANALFKNLNMNDTKYENNRFTIYPSGFASYIPNDKNSYNFSVSKRVDRPSISQISPILERSTPQIDFLGNPNLQPQYTNSFEVNYTRKTKIGSITSGIFYRQINNEITRTAIENPTSPDKIILSYNNLNDNKAFGVEISGNLDFTKWLSTNISFDAYNKTVKGYSDKDYIEVNNTAFNARIANTFKVSKALRFQLSGMYRGPDLSIQALAKPMWKIDAGSSITVLGGNGTITARVSDVFNSMHFAFERSEPKPINGEFKWESQTAFLGFNYRFGSGKNKAIQRKARENNETQSSGGF</sequence>
<dbReference type="InterPro" id="IPR037066">
    <property type="entry name" value="Plug_dom_sf"/>
</dbReference>
<evidence type="ECO:0000256" key="3">
    <source>
        <dbReference type="ARBA" id="ARBA00022452"/>
    </source>
</evidence>
<comment type="caution">
    <text evidence="10">The sequence shown here is derived from an EMBL/GenBank/DDBJ whole genome shotgun (WGS) entry which is preliminary data.</text>
</comment>
<evidence type="ECO:0000256" key="6">
    <source>
        <dbReference type="ARBA" id="ARBA00023237"/>
    </source>
</evidence>
<keyword evidence="10" id="KW-0675">Receptor</keyword>
<feature type="signal peptide" evidence="8">
    <location>
        <begin position="1"/>
        <end position="19"/>
    </location>
</feature>
<dbReference type="EMBL" id="SMFK01000005">
    <property type="protein sequence ID" value="TDD96973.1"/>
    <property type="molecule type" value="Genomic_DNA"/>
</dbReference>
<dbReference type="InterPro" id="IPR041700">
    <property type="entry name" value="OMP_b-brl_3"/>
</dbReference>
<dbReference type="InterPro" id="IPR039426">
    <property type="entry name" value="TonB-dep_rcpt-like"/>
</dbReference>
<dbReference type="Pfam" id="PF14905">
    <property type="entry name" value="OMP_b-brl_3"/>
    <property type="match status" value="1"/>
</dbReference>
<evidence type="ECO:0000256" key="2">
    <source>
        <dbReference type="ARBA" id="ARBA00022448"/>
    </source>
</evidence>
<dbReference type="InterPro" id="IPR008969">
    <property type="entry name" value="CarboxyPept-like_regulatory"/>
</dbReference>
<name>A0A4R5CFA7_9FLAO</name>
<dbReference type="SUPFAM" id="SSF56935">
    <property type="entry name" value="Porins"/>
    <property type="match status" value="1"/>
</dbReference>
<dbReference type="Gene3D" id="2.60.40.1120">
    <property type="entry name" value="Carboxypeptidase-like, regulatory domain"/>
    <property type="match status" value="1"/>
</dbReference>
<protein>
    <submittedName>
        <fullName evidence="10">TonB-dependent receptor</fullName>
    </submittedName>
</protein>
<accession>A0A4R5CFA7</accession>
<evidence type="ECO:0000256" key="7">
    <source>
        <dbReference type="PROSITE-ProRule" id="PRU01360"/>
    </source>
</evidence>
<evidence type="ECO:0000313" key="10">
    <source>
        <dbReference type="EMBL" id="TDD96973.1"/>
    </source>
</evidence>
<dbReference type="OrthoDB" id="8764943at2"/>
<gene>
    <name evidence="10" type="ORF">E0F76_10050</name>
</gene>
<dbReference type="SUPFAM" id="SSF49464">
    <property type="entry name" value="Carboxypeptidase regulatory domain-like"/>
    <property type="match status" value="1"/>
</dbReference>
<evidence type="ECO:0000256" key="8">
    <source>
        <dbReference type="SAM" id="SignalP"/>
    </source>
</evidence>
<proteinExistence type="inferred from homology"/>
<evidence type="ECO:0000256" key="4">
    <source>
        <dbReference type="ARBA" id="ARBA00022692"/>
    </source>
</evidence>
<dbReference type="InterPro" id="IPR036942">
    <property type="entry name" value="Beta-barrel_TonB_sf"/>
</dbReference>
<keyword evidence="4 7" id="KW-0812">Transmembrane</keyword>
<keyword evidence="11" id="KW-1185">Reference proteome</keyword>
<feature type="domain" description="Outer membrane protein beta-barrel" evidence="9">
    <location>
        <begin position="376"/>
        <end position="763"/>
    </location>
</feature>
<evidence type="ECO:0000259" key="9">
    <source>
        <dbReference type="Pfam" id="PF14905"/>
    </source>
</evidence>
<feature type="chain" id="PRO_5020804082" evidence="8">
    <location>
        <begin position="20"/>
        <end position="789"/>
    </location>
</feature>
<evidence type="ECO:0000256" key="1">
    <source>
        <dbReference type="ARBA" id="ARBA00004571"/>
    </source>
</evidence>
<dbReference type="Proteomes" id="UP000295479">
    <property type="component" value="Unassembled WGS sequence"/>
</dbReference>
<keyword evidence="2 7" id="KW-0813">Transport</keyword>
<dbReference type="PROSITE" id="PS52016">
    <property type="entry name" value="TONB_DEPENDENT_REC_3"/>
    <property type="match status" value="1"/>
</dbReference>
<dbReference type="AlphaFoldDB" id="A0A4R5CFA7"/>
<dbReference type="GO" id="GO:0009279">
    <property type="term" value="C:cell outer membrane"/>
    <property type="evidence" value="ECO:0007669"/>
    <property type="project" value="UniProtKB-SubCell"/>
</dbReference>